<dbReference type="AlphaFoldDB" id="A0ABD2G4Q9"/>
<name>A0ABD2G4Q9_PAGBO</name>
<reference evidence="1 2" key="1">
    <citation type="journal article" date="2022" name="G3 (Bethesda)">
        <title>Evaluating Illumina-, Nanopore-, and PacBio-based genome assembly strategies with the bald notothen, Trematomus borchgrevinki.</title>
        <authorList>
            <person name="Rayamajhi N."/>
            <person name="Cheng C.C."/>
            <person name="Catchen J.M."/>
        </authorList>
    </citation>
    <scope>NUCLEOTIDE SEQUENCE [LARGE SCALE GENOMIC DNA]</scope>
    <source>
        <strain evidence="1">AGRC-2024</strain>
    </source>
</reference>
<evidence type="ECO:0000313" key="2">
    <source>
        <dbReference type="Proteomes" id="UP001619887"/>
    </source>
</evidence>
<reference evidence="1 2" key="2">
    <citation type="journal article" date="2024" name="G3 (Bethesda)">
        <title>The genome of the cryopelagic Antarctic bald notothen, Trematomus borchgrevinki.</title>
        <authorList>
            <person name="Rayamajhi N."/>
            <person name="Rivera-Colon A.G."/>
            <person name="Minhas B.F."/>
            <person name="Cheng C.C."/>
            <person name="Catchen J.M."/>
        </authorList>
    </citation>
    <scope>NUCLEOTIDE SEQUENCE [LARGE SCALE GENOMIC DNA]</scope>
    <source>
        <strain evidence="1">AGRC-2024</strain>
    </source>
</reference>
<accession>A0ABD2G4Q9</accession>
<organism evidence="1 2">
    <name type="scientific">Pagothenia borchgrevinki</name>
    <name type="common">Bald rockcod</name>
    <name type="synonym">Trematomus borchgrevinki</name>
    <dbReference type="NCBI Taxonomy" id="8213"/>
    <lineage>
        <taxon>Eukaryota</taxon>
        <taxon>Metazoa</taxon>
        <taxon>Chordata</taxon>
        <taxon>Craniata</taxon>
        <taxon>Vertebrata</taxon>
        <taxon>Euteleostomi</taxon>
        <taxon>Actinopterygii</taxon>
        <taxon>Neopterygii</taxon>
        <taxon>Teleostei</taxon>
        <taxon>Neoteleostei</taxon>
        <taxon>Acanthomorphata</taxon>
        <taxon>Eupercaria</taxon>
        <taxon>Perciformes</taxon>
        <taxon>Notothenioidei</taxon>
        <taxon>Nototheniidae</taxon>
        <taxon>Pagothenia</taxon>
    </lineage>
</organism>
<comment type="caution">
    <text evidence="1">The sequence shown here is derived from an EMBL/GenBank/DDBJ whole genome shotgun (WGS) entry which is preliminary data.</text>
</comment>
<keyword evidence="2" id="KW-1185">Reference proteome</keyword>
<dbReference type="Proteomes" id="UP001619887">
    <property type="component" value="Unassembled WGS sequence"/>
</dbReference>
<proteinExistence type="predicted"/>
<protein>
    <submittedName>
        <fullName evidence="1">Uncharacterized protein</fullName>
    </submittedName>
</protein>
<evidence type="ECO:0000313" key="1">
    <source>
        <dbReference type="EMBL" id="KAL3048787.1"/>
    </source>
</evidence>
<sequence>MVSNYRTPPKFDEARPYECWKNEVNVWRRVTELDKKKQALTVALGLEGRARESSMEIPAEDLDSDDGMAKLLAKLDEVFLKEEKDRAYEAYSHFDGISKDSAVSMADYIIDFEQR</sequence>
<gene>
    <name evidence="1" type="ORF">OYC64_008293</name>
</gene>
<dbReference type="EMBL" id="JBIYXZ010002082">
    <property type="protein sequence ID" value="KAL3048787.1"/>
    <property type="molecule type" value="Genomic_DNA"/>
</dbReference>